<reference evidence="1 2" key="1">
    <citation type="journal article" date="2017" name="Antonie Van Leeuwenhoek">
        <title>Rhizobium rhizosphaerae sp. nov., a novel species isolated from rice rhizosphere.</title>
        <authorList>
            <person name="Zhao J.J."/>
            <person name="Zhang J."/>
            <person name="Zhang R.J."/>
            <person name="Zhang C.W."/>
            <person name="Yin H.Q."/>
            <person name="Zhang X.X."/>
        </authorList>
    </citation>
    <scope>NUCLEOTIDE SEQUENCE [LARGE SCALE GENOMIC DNA]</scope>
    <source>
        <strain evidence="1 2">S18K6</strain>
    </source>
</reference>
<protein>
    <submittedName>
        <fullName evidence="1">Uncharacterized protein</fullName>
    </submittedName>
</protein>
<comment type="caution">
    <text evidence="1">The sequence shown here is derived from an EMBL/GenBank/DDBJ whole genome shotgun (WGS) entry which is preliminary data.</text>
</comment>
<evidence type="ECO:0000313" key="2">
    <source>
        <dbReference type="Proteomes" id="UP000006320"/>
    </source>
</evidence>
<organism evidence="1 2">
    <name type="scientific">Paraglaciecola chathamensis S18K6</name>
    <dbReference type="NCBI Taxonomy" id="1127672"/>
    <lineage>
        <taxon>Bacteria</taxon>
        <taxon>Pseudomonadati</taxon>
        <taxon>Pseudomonadota</taxon>
        <taxon>Gammaproteobacteria</taxon>
        <taxon>Alteromonadales</taxon>
        <taxon>Alteromonadaceae</taxon>
        <taxon>Paraglaciecola</taxon>
    </lineage>
</organism>
<accession>A0AAV3V4F2</accession>
<gene>
    <name evidence="1" type="ORF">GCHA_3732</name>
</gene>
<dbReference type="Proteomes" id="UP000006320">
    <property type="component" value="Unassembled WGS sequence"/>
</dbReference>
<dbReference type="AlphaFoldDB" id="A0AAV3V4F2"/>
<evidence type="ECO:0000313" key="1">
    <source>
        <dbReference type="EMBL" id="GAC11662.1"/>
    </source>
</evidence>
<sequence>MLRPLFYFIEAAFESRVEQENIKSESVLKLYLAIFFRACDQA</sequence>
<proteinExistence type="predicted"/>
<name>A0AAV3V4F2_9ALTE</name>
<dbReference type="EMBL" id="BAEM01000045">
    <property type="protein sequence ID" value="GAC11662.1"/>
    <property type="molecule type" value="Genomic_DNA"/>
</dbReference>